<feature type="signal peptide" evidence="6">
    <location>
        <begin position="1"/>
        <end position="19"/>
    </location>
</feature>
<dbReference type="GO" id="GO:0005576">
    <property type="term" value="C:extracellular region"/>
    <property type="evidence" value="ECO:0007669"/>
    <property type="project" value="UniProtKB-SubCell"/>
</dbReference>
<evidence type="ECO:0000256" key="4">
    <source>
        <dbReference type="ARBA" id="ARBA00023157"/>
    </source>
</evidence>
<evidence type="ECO:0000256" key="5">
    <source>
        <dbReference type="ARBA" id="ARBA00023180"/>
    </source>
</evidence>
<dbReference type="GO" id="GO:0006508">
    <property type="term" value="P:proteolysis"/>
    <property type="evidence" value="ECO:0007669"/>
    <property type="project" value="UniProtKB-KW"/>
</dbReference>
<dbReference type="InterPro" id="IPR051487">
    <property type="entry name" value="Ser/Thr_Proteases_Immune/Dev"/>
</dbReference>
<dbReference type="RefSeq" id="WP_174539977.1">
    <property type="nucleotide sequence ID" value="NZ_WHUT02000013.1"/>
</dbReference>
<dbReference type="PROSITE" id="PS50240">
    <property type="entry name" value="TRYPSIN_DOM"/>
    <property type="match status" value="1"/>
</dbReference>
<protein>
    <submittedName>
        <fullName evidence="8">Serine protease</fullName>
    </submittedName>
</protein>
<gene>
    <name evidence="8" type="ORF">GEU84_018005</name>
</gene>
<dbReference type="CDD" id="cd00190">
    <property type="entry name" value="Tryp_SPc"/>
    <property type="match status" value="1"/>
</dbReference>
<reference evidence="8" key="1">
    <citation type="submission" date="2020-05" db="EMBL/GenBank/DDBJ databases">
        <title>Fertoebacter nigrum gen. nov., sp. nov., a new member of the family Rhodobacteraceae.</title>
        <authorList>
            <person name="Szuroczki S."/>
            <person name="Abbaszade G."/>
            <person name="Buni D."/>
            <person name="Schumann P."/>
            <person name="Toth E."/>
        </authorList>
    </citation>
    <scope>NUCLEOTIDE SEQUENCE</scope>
    <source>
        <strain evidence="8">RG-N-1a</strain>
    </source>
</reference>
<keyword evidence="8" id="KW-0378">Hydrolase</keyword>
<dbReference type="EMBL" id="WHUT02000013">
    <property type="protein sequence ID" value="NUB46290.1"/>
    <property type="molecule type" value="Genomic_DNA"/>
</dbReference>
<keyword evidence="2" id="KW-0964">Secreted</keyword>
<keyword evidence="3 6" id="KW-0732">Signal</keyword>
<dbReference type="InterPro" id="IPR043504">
    <property type="entry name" value="Peptidase_S1_PA_chymotrypsin"/>
</dbReference>
<evidence type="ECO:0000313" key="8">
    <source>
        <dbReference type="EMBL" id="NUB46290.1"/>
    </source>
</evidence>
<feature type="chain" id="PRO_5036501188" evidence="6">
    <location>
        <begin position="20"/>
        <end position="344"/>
    </location>
</feature>
<evidence type="ECO:0000259" key="7">
    <source>
        <dbReference type="PROSITE" id="PS50240"/>
    </source>
</evidence>
<feature type="domain" description="Peptidase S1" evidence="7">
    <location>
        <begin position="55"/>
        <end position="342"/>
    </location>
</feature>
<evidence type="ECO:0000256" key="6">
    <source>
        <dbReference type="SAM" id="SignalP"/>
    </source>
</evidence>
<dbReference type="Proteomes" id="UP000484076">
    <property type="component" value="Unassembled WGS sequence"/>
</dbReference>
<proteinExistence type="predicted"/>
<evidence type="ECO:0000313" key="9">
    <source>
        <dbReference type="Proteomes" id="UP000484076"/>
    </source>
</evidence>
<keyword evidence="5" id="KW-0325">Glycoprotein</keyword>
<dbReference type="PRINTS" id="PR00722">
    <property type="entry name" value="CHYMOTRYPSIN"/>
</dbReference>
<dbReference type="InterPro" id="IPR001254">
    <property type="entry name" value="Trypsin_dom"/>
</dbReference>
<dbReference type="InterPro" id="IPR018114">
    <property type="entry name" value="TRYPSIN_HIS"/>
</dbReference>
<dbReference type="SMART" id="SM00020">
    <property type="entry name" value="Tryp_SPc"/>
    <property type="match status" value="1"/>
</dbReference>
<dbReference type="InterPro" id="IPR001314">
    <property type="entry name" value="Peptidase_S1A"/>
</dbReference>
<sequence length="344" mass="35795">MTLTATALVLALPLGPALAQEAPDFGTDAAPQSPYAFAKSGEKARRGPAPAGGKVIGGQLADAGEWPWQVALLVSGMPVGPEAQFCGGTMLLDDWVLTAAHCVHMEDELGDYADLPPGAISVLVGTNDLVPGQGDLVPVAAIHRFPDYVGTAFDHDIALIRLARAPQVPFATITVPDAEFGDQLDQPGVATIVTGWGLIEGGQHPTSLYETEIQMLDRAQCNAAMLEVRADEAVKGFGYAIGAFGIAEDDAYTLWDQLVARAPEAMSENMLCSGTYEGGKLACSGDSGGPLVVPLSDGSYVQAGVVSWGLSGKAGAGCKETALFSAYTRVSNYLPWLEATISQN</sequence>
<dbReference type="Gene3D" id="2.40.10.10">
    <property type="entry name" value="Trypsin-like serine proteases"/>
    <property type="match status" value="3"/>
</dbReference>
<keyword evidence="9" id="KW-1185">Reference proteome</keyword>
<dbReference type="SUPFAM" id="SSF50494">
    <property type="entry name" value="Trypsin-like serine proteases"/>
    <property type="match status" value="1"/>
</dbReference>
<dbReference type="GO" id="GO:0004252">
    <property type="term" value="F:serine-type endopeptidase activity"/>
    <property type="evidence" value="ECO:0007669"/>
    <property type="project" value="InterPro"/>
</dbReference>
<evidence type="ECO:0000256" key="2">
    <source>
        <dbReference type="ARBA" id="ARBA00022525"/>
    </source>
</evidence>
<dbReference type="InterPro" id="IPR009003">
    <property type="entry name" value="Peptidase_S1_PA"/>
</dbReference>
<comment type="subcellular location">
    <subcellularLocation>
        <location evidence="1">Secreted</location>
    </subcellularLocation>
</comment>
<accession>A0A8X8KQJ4</accession>
<evidence type="ECO:0000256" key="3">
    <source>
        <dbReference type="ARBA" id="ARBA00022729"/>
    </source>
</evidence>
<organism evidence="8 9">
    <name type="scientific">Fertoeibacter niger</name>
    <dbReference type="NCBI Taxonomy" id="2656921"/>
    <lineage>
        <taxon>Bacteria</taxon>
        <taxon>Pseudomonadati</taxon>
        <taxon>Pseudomonadota</taxon>
        <taxon>Alphaproteobacteria</taxon>
        <taxon>Rhodobacterales</taxon>
        <taxon>Paracoccaceae</taxon>
        <taxon>Fertoeibacter</taxon>
    </lineage>
</organism>
<comment type="caution">
    <text evidence="8">The sequence shown here is derived from an EMBL/GenBank/DDBJ whole genome shotgun (WGS) entry which is preliminary data.</text>
</comment>
<dbReference type="PROSITE" id="PS00134">
    <property type="entry name" value="TRYPSIN_HIS"/>
    <property type="match status" value="1"/>
</dbReference>
<dbReference type="Pfam" id="PF00089">
    <property type="entry name" value="Trypsin"/>
    <property type="match status" value="1"/>
</dbReference>
<dbReference type="PANTHER" id="PTHR24256">
    <property type="entry name" value="TRYPTASE-RELATED"/>
    <property type="match status" value="1"/>
</dbReference>
<name>A0A8X8KQJ4_9RHOB</name>
<keyword evidence="8" id="KW-0645">Protease</keyword>
<dbReference type="FunFam" id="2.40.10.10:FF:000054">
    <property type="entry name" value="Complement C1r subcomponent"/>
    <property type="match status" value="1"/>
</dbReference>
<dbReference type="AlphaFoldDB" id="A0A8X8KQJ4"/>
<evidence type="ECO:0000256" key="1">
    <source>
        <dbReference type="ARBA" id="ARBA00004613"/>
    </source>
</evidence>
<keyword evidence="4" id="KW-1015">Disulfide bond</keyword>